<name>A0A1X7HKB2_9BACL</name>
<evidence type="ECO:0000313" key="5">
    <source>
        <dbReference type="Proteomes" id="UP000192940"/>
    </source>
</evidence>
<proteinExistence type="inferred from homology"/>
<accession>A0A1X7HKB2</accession>
<dbReference type="Pfam" id="PF05163">
    <property type="entry name" value="DinB"/>
    <property type="match status" value="1"/>
</dbReference>
<dbReference type="PANTHER" id="PTHR37302:SF3">
    <property type="entry name" value="DAMAGE-INDUCIBLE PROTEIN DINB"/>
    <property type="match status" value="1"/>
</dbReference>
<evidence type="ECO:0000256" key="2">
    <source>
        <dbReference type="ARBA" id="ARBA00022723"/>
    </source>
</evidence>
<reference evidence="4 5" key="1">
    <citation type="submission" date="2017-04" db="EMBL/GenBank/DDBJ databases">
        <authorList>
            <person name="Afonso C.L."/>
            <person name="Miller P.J."/>
            <person name="Scott M.A."/>
            <person name="Spackman E."/>
            <person name="Goraichik I."/>
            <person name="Dimitrov K.M."/>
            <person name="Suarez D.L."/>
            <person name="Swayne D.E."/>
        </authorList>
    </citation>
    <scope>NUCLEOTIDE SEQUENCE [LARGE SCALE GENOMIC DNA]</scope>
    <source>
        <strain evidence="4 5">N3/975</strain>
    </source>
</reference>
<evidence type="ECO:0000313" key="4">
    <source>
        <dbReference type="EMBL" id="SMF87221.1"/>
    </source>
</evidence>
<evidence type="ECO:0000256" key="1">
    <source>
        <dbReference type="ARBA" id="ARBA00008635"/>
    </source>
</evidence>
<dbReference type="Gene3D" id="1.20.120.450">
    <property type="entry name" value="dinb family like domain"/>
    <property type="match status" value="1"/>
</dbReference>
<feature type="binding site" evidence="3">
    <location>
        <position position="44"/>
    </location>
    <ligand>
        <name>a divalent metal cation</name>
        <dbReference type="ChEBI" id="CHEBI:60240"/>
    </ligand>
</feature>
<evidence type="ECO:0000256" key="3">
    <source>
        <dbReference type="PIRSR" id="PIRSR607837-1"/>
    </source>
</evidence>
<dbReference type="InterPro" id="IPR007837">
    <property type="entry name" value="DinB"/>
</dbReference>
<dbReference type="SUPFAM" id="SSF109854">
    <property type="entry name" value="DinB/YfiT-like putative metalloenzymes"/>
    <property type="match status" value="1"/>
</dbReference>
<feature type="binding site" evidence="3">
    <location>
        <position position="123"/>
    </location>
    <ligand>
        <name>a divalent metal cation</name>
        <dbReference type="ChEBI" id="CHEBI:60240"/>
    </ligand>
</feature>
<dbReference type="EMBL" id="LT840184">
    <property type="protein sequence ID" value="SMF87221.1"/>
    <property type="molecule type" value="Genomic_DNA"/>
</dbReference>
<dbReference type="RefSeq" id="WP_208914492.1">
    <property type="nucleotide sequence ID" value="NZ_LT840184.1"/>
</dbReference>
<gene>
    <name evidence="4" type="ORF">SAMN05661091_3663</name>
</gene>
<dbReference type="Proteomes" id="UP000192940">
    <property type="component" value="Chromosome I"/>
</dbReference>
<comment type="similarity">
    <text evidence="1">Belongs to the DinB family.</text>
</comment>
<protein>
    <submittedName>
        <fullName evidence="4">Uncharacterized damage-inducible protein DinB (Forms a four-helix bundle)</fullName>
    </submittedName>
</protein>
<dbReference type="InterPro" id="IPR034660">
    <property type="entry name" value="DinB/YfiT-like"/>
</dbReference>
<feature type="binding site" evidence="3">
    <location>
        <position position="127"/>
    </location>
    <ligand>
        <name>a divalent metal cation</name>
        <dbReference type="ChEBI" id="CHEBI:60240"/>
    </ligand>
</feature>
<dbReference type="STRING" id="1313296.SAMN05661091_3663"/>
<sequence>MYSLFLYNWQVRDEWIDVLQTRSHEELTTERIGGVGSILKTLFHIVDVEYSWLRGIEGYNDPEPVYEEYPTLQSVKLLSDKYREDLKIILQSLTDEKEQRVVKVHWNEKSFVYGEILRHAAAHEIHHMGQLSVWAKELGMERVSANFIGRGLGASI</sequence>
<dbReference type="PANTHER" id="PTHR37302">
    <property type="entry name" value="SLR1116 PROTEIN"/>
    <property type="match status" value="1"/>
</dbReference>
<organism evidence="4 5">
    <name type="scientific">Paenibacillus uliginis N3/975</name>
    <dbReference type="NCBI Taxonomy" id="1313296"/>
    <lineage>
        <taxon>Bacteria</taxon>
        <taxon>Bacillati</taxon>
        <taxon>Bacillota</taxon>
        <taxon>Bacilli</taxon>
        <taxon>Bacillales</taxon>
        <taxon>Paenibacillaceae</taxon>
        <taxon>Paenibacillus</taxon>
    </lineage>
</organism>
<keyword evidence="2 3" id="KW-0479">Metal-binding</keyword>
<dbReference type="GO" id="GO:0046872">
    <property type="term" value="F:metal ion binding"/>
    <property type="evidence" value="ECO:0007669"/>
    <property type="project" value="UniProtKB-KW"/>
</dbReference>
<dbReference type="AlphaFoldDB" id="A0A1X7HKB2"/>
<keyword evidence="5" id="KW-1185">Reference proteome</keyword>